<dbReference type="KEGG" id="bacg:D2962_16080"/>
<organism evidence="1 2">
    <name type="scientific">Biomaibacter acetigenes</name>
    <dbReference type="NCBI Taxonomy" id="2316383"/>
    <lineage>
        <taxon>Bacteria</taxon>
        <taxon>Bacillati</taxon>
        <taxon>Bacillota</taxon>
        <taxon>Clostridia</taxon>
        <taxon>Thermosediminibacterales</taxon>
        <taxon>Tepidanaerobacteraceae</taxon>
        <taxon>Biomaibacter</taxon>
    </lineage>
</organism>
<proteinExistence type="predicted"/>
<evidence type="ECO:0000313" key="2">
    <source>
        <dbReference type="Proteomes" id="UP000280960"/>
    </source>
</evidence>
<protein>
    <submittedName>
        <fullName evidence="1">DUF1573 domain-containing protein</fullName>
    </submittedName>
</protein>
<reference evidence="1 2" key="1">
    <citation type="submission" date="2018-10" db="EMBL/GenBank/DDBJ databases">
        <authorList>
            <person name="Zhang X."/>
        </authorList>
    </citation>
    <scope>NUCLEOTIDE SEQUENCE [LARGE SCALE GENOMIC DNA]</scope>
    <source>
        <strain evidence="1 2">SK-G1</strain>
    </source>
</reference>
<accession>A0A3G2RB04</accession>
<gene>
    <name evidence="1" type="ORF">D2962_16080</name>
</gene>
<dbReference type="RefSeq" id="WP_120765933.1">
    <property type="nucleotide sequence ID" value="NZ_CP033169.1"/>
</dbReference>
<dbReference type="Proteomes" id="UP000280960">
    <property type="component" value="Chromosome"/>
</dbReference>
<dbReference type="EMBL" id="CP033169">
    <property type="protein sequence ID" value="AYO31917.1"/>
    <property type="molecule type" value="Genomic_DNA"/>
</dbReference>
<dbReference type="AlphaFoldDB" id="A0A3G2RB04"/>
<name>A0A3G2RB04_9FIRM</name>
<keyword evidence="2" id="KW-1185">Reference proteome</keyword>
<sequence length="131" mass="14734">MKDLICDEFQDTVSNCLVRHRSIIDVLTKIQETSARVNRAVAKSVTGCGCLEINAKKQQIPGKIKLQELSSYMDTHLKGKLCPSCREVLEQELGNHLFYIAALCNLLDLNIYDILLTETEKLSTLGLYNMS</sequence>
<evidence type="ECO:0000313" key="1">
    <source>
        <dbReference type="EMBL" id="AYO31917.1"/>
    </source>
</evidence>